<dbReference type="SUPFAM" id="SSF56784">
    <property type="entry name" value="HAD-like"/>
    <property type="match status" value="1"/>
</dbReference>
<dbReference type="Gene3D" id="1.10.150.340">
    <property type="entry name" value="Pyrimidine 5'-nucleotidase (UMPH-1), N-terminal domain"/>
    <property type="match status" value="1"/>
</dbReference>
<protein>
    <recommendedName>
        <fullName evidence="3 9">5'-nucleotidase</fullName>
        <ecNumber evidence="3 9">3.1.3.5</ecNumber>
    </recommendedName>
</protein>
<dbReference type="OMA" id="THFISNM"/>
<dbReference type="GO" id="GO:0005737">
    <property type="term" value="C:cytoplasm"/>
    <property type="evidence" value="ECO:0007669"/>
    <property type="project" value="UniProtKB-SubCell"/>
</dbReference>
<keyword evidence="6 9" id="KW-0378">Hydrolase</keyword>
<reference evidence="11" key="1">
    <citation type="submission" date="2022-11" db="UniProtKB">
        <authorList>
            <consortium name="EnsemblMetazoa"/>
        </authorList>
    </citation>
    <scope>IDENTIFICATION</scope>
</reference>
<comment type="subcellular location">
    <subcellularLocation>
        <location evidence="9">Cytoplasm</location>
    </subcellularLocation>
</comment>
<keyword evidence="7" id="KW-0460">Magnesium</keyword>
<keyword evidence="8 9" id="KW-0546">Nucleotide metabolism</keyword>
<keyword evidence="10" id="KW-1133">Transmembrane helix</keyword>
<organism evidence="11 12">
    <name type="scientific">Patiria miniata</name>
    <name type="common">Bat star</name>
    <name type="synonym">Asterina miniata</name>
    <dbReference type="NCBI Taxonomy" id="46514"/>
    <lineage>
        <taxon>Eukaryota</taxon>
        <taxon>Metazoa</taxon>
        <taxon>Echinodermata</taxon>
        <taxon>Eleutherozoa</taxon>
        <taxon>Asterozoa</taxon>
        <taxon>Asteroidea</taxon>
        <taxon>Valvatacea</taxon>
        <taxon>Valvatida</taxon>
        <taxon>Asterinidae</taxon>
        <taxon>Patiria</taxon>
    </lineage>
</organism>
<dbReference type="GO" id="GO:0009117">
    <property type="term" value="P:nucleotide metabolic process"/>
    <property type="evidence" value="ECO:0007669"/>
    <property type="project" value="UniProtKB-KW"/>
</dbReference>
<dbReference type="GeneID" id="119740756"/>
<keyword evidence="9" id="KW-0963">Cytoplasm</keyword>
<evidence type="ECO:0000256" key="10">
    <source>
        <dbReference type="SAM" id="Phobius"/>
    </source>
</evidence>
<dbReference type="InterPro" id="IPR036412">
    <property type="entry name" value="HAD-like_sf"/>
</dbReference>
<keyword evidence="10" id="KW-0812">Transmembrane</keyword>
<evidence type="ECO:0000256" key="5">
    <source>
        <dbReference type="ARBA" id="ARBA00022741"/>
    </source>
</evidence>
<dbReference type="Pfam" id="PF05822">
    <property type="entry name" value="UMPH-1"/>
    <property type="match status" value="1"/>
</dbReference>
<proteinExistence type="inferred from homology"/>
<evidence type="ECO:0000256" key="6">
    <source>
        <dbReference type="ARBA" id="ARBA00022801"/>
    </source>
</evidence>
<dbReference type="RefSeq" id="XP_038072091.1">
    <property type="nucleotide sequence ID" value="XM_038216163.1"/>
</dbReference>
<evidence type="ECO:0000256" key="2">
    <source>
        <dbReference type="ARBA" id="ARBA00008389"/>
    </source>
</evidence>
<dbReference type="InterPro" id="IPR023214">
    <property type="entry name" value="HAD_sf"/>
</dbReference>
<evidence type="ECO:0000313" key="12">
    <source>
        <dbReference type="Proteomes" id="UP000887568"/>
    </source>
</evidence>
<keyword evidence="10" id="KW-0472">Membrane</keyword>
<dbReference type="OrthoDB" id="10014216at2759"/>
<dbReference type="AlphaFoldDB" id="A0A914B7C5"/>
<feature type="transmembrane region" description="Helical" evidence="10">
    <location>
        <begin position="6"/>
        <end position="27"/>
    </location>
</feature>
<dbReference type="InterPro" id="IPR006434">
    <property type="entry name" value="Pyrimidine_nucleotidase_eu"/>
</dbReference>
<evidence type="ECO:0000313" key="11">
    <source>
        <dbReference type="EnsemblMetazoa" id="XP_038072091.1"/>
    </source>
</evidence>
<keyword evidence="4" id="KW-0479">Metal-binding</keyword>
<dbReference type="GO" id="GO:0000166">
    <property type="term" value="F:nucleotide binding"/>
    <property type="evidence" value="ECO:0007669"/>
    <property type="project" value="UniProtKB-KW"/>
</dbReference>
<dbReference type="PANTHER" id="PTHR13045:SF0">
    <property type="entry name" value="7-METHYLGUANOSINE PHOSPHATE-SPECIFIC 5'-NUCLEOTIDASE"/>
    <property type="match status" value="1"/>
</dbReference>
<comment type="similarity">
    <text evidence="2 9">Belongs to the pyrimidine 5'-nucleotidase family.</text>
</comment>
<keyword evidence="5 9" id="KW-0547">Nucleotide-binding</keyword>
<keyword evidence="12" id="KW-1185">Reference proteome</keyword>
<dbReference type="FunFam" id="1.10.150.340:FF:000001">
    <property type="entry name" value="Cytosolic 5-nucleotidase 3-like"/>
    <property type="match status" value="1"/>
</dbReference>
<evidence type="ECO:0000256" key="4">
    <source>
        <dbReference type="ARBA" id="ARBA00022723"/>
    </source>
</evidence>
<evidence type="ECO:0000256" key="3">
    <source>
        <dbReference type="ARBA" id="ARBA00012643"/>
    </source>
</evidence>
<dbReference type="GO" id="GO:0000287">
    <property type="term" value="F:magnesium ion binding"/>
    <property type="evidence" value="ECO:0007669"/>
    <property type="project" value="InterPro"/>
</dbReference>
<dbReference type="SFLD" id="SFLDG01128">
    <property type="entry name" value="C1.4:_5'-Nucleotidase_Like"/>
    <property type="match status" value="1"/>
</dbReference>
<dbReference type="Proteomes" id="UP000887568">
    <property type="component" value="Unplaced"/>
</dbReference>
<name>A0A914B7C5_PATMI</name>
<dbReference type="Gene3D" id="3.40.50.1000">
    <property type="entry name" value="HAD superfamily/HAD-like"/>
    <property type="match status" value="1"/>
</dbReference>
<accession>A0A914B7C5</accession>
<comment type="catalytic activity">
    <reaction evidence="1 9">
        <text>a ribonucleoside 5'-phosphate + H2O = a ribonucleoside + phosphate</text>
        <dbReference type="Rhea" id="RHEA:12484"/>
        <dbReference type="ChEBI" id="CHEBI:15377"/>
        <dbReference type="ChEBI" id="CHEBI:18254"/>
        <dbReference type="ChEBI" id="CHEBI:43474"/>
        <dbReference type="ChEBI" id="CHEBI:58043"/>
        <dbReference type="EC" id="3.1.3.5"/>
    </reaction>
</comment>
<evidence type="ECO:0000256" key="9">
    <source>
        <dbReference type="RuleBase" id="RU361276"/>
    </source>
</evidence>
<dbReference type="PANTHER" id="PTHR13045">
    <property type="entry name" value="5'-NUCLEOTIDASE"/>
    <property type="match status" value="1"/>
</dbReference>
<evidence type="ECO:0000256" key="1">
    <source>
        <dbReference type="ARBA" id="ARBA00000815"/>
    </source>
</evidence>
<evidence type="ECO:0000256" key="7">
    <source>
        <dbReference type="ARBA" id="ARBA00022842"/>
    </source>
</evidence>
<dbReference type="EnsemblMetazoa" id="XM_038216163.1">
    <property type="protein sequence ID" value="XP_038072091.1"/>
    <property type="gene ID" value="LOC119740756"/>
</dbReference>
<dbReference type="GO" id="GO:0008253">
    <property type="term" value="F:5'-nucleotidase activity"/>
    <property type="evidence" value="ECO:0007669"/>
    <property type="project" value="UniProtKB-EC"/>
</dbReference>
<dbReference type="EC" id="3.1.3.5" evidence="3 9"/>
<sequence length="327" mass="37874">MLRSSSFKFVVGAGLVALGAVTLTYVLNGRKRKRTKIIEMMDEFQKPYVHMKDPDRVEELVTQLIKDGKSKLLVVTDFDRTLSRFMDNEGRKVPTCHGVLDIATILPEEYRKKAIATREHYYPLEMSNTLSREEKYQLMTDWWTSAHELLVECNLNRGDIAEMVRDAKVILREHSNIMFEMLEYYGVPLLIFSAGIGDILLEAIKLENLHSYQNVQVISNFMEFNDEDKLVGFKGELIHTYNKHEAAVHHPEYFERHKKRDNIILLGDTLGDLSMVDGMPYTKHTLTIGFLNDHIEQNLEMYKENFDIVLVSDETMDLPIAVLKKIL</sequence>
<dbReference type="NCBIfam" id="TIGR01544">
    <property type="entry name" value="HAD-SF-IE"/>
    <property type="match status" value="1"/>
</dbReference>
<evidence type="ECO:0000256" key="8">
    <source>
        <dbReference type="ARBA" id="ARBA00023080"/>
    </source>
</evidence>
<dbReference type="SFLD" id="SFLDS00003">
    <property type="entry name" value="Haloacid_Dehalogenase"/>
    <property type="match status" value="1"/>
</dbReference>